<keyword evidence="3" id="KW-0548">Nucleotidyltransferase</keyword>
<dbReference type="InterPro" id="IPR013762">
    <property type="entry name" value="Integrase-like_cat_sf"/>
</dbReference>
<protein>
    <submittedName>
        <fullName evidence="3">Reverse transcriptase domain-containing protein</fullName>
    </submittedName>
</protein>
<dbReference type="Proteomes" id="UP001152797">
    <property type="component" value="Unassembled WGS sequence"/>
</dbReference>
<dbReference type="EMBL" id="CAMXCT010002062">
    <property type="protein sequence ID" value="CAI3995354.1"/>
    <property type="molecule type" value="Genomic_DNA"/>
</dbReference>
<sequence length="1458" mass="161848">MPWRANTLTKFAVGKSDDAISDSDQGFEHVGLEPSAVKPGQLHGAGTSEDGLFGVFAENVHETGRNVFQLEEPGLVKGRCSPRKGALDLKAKLVPRGPTLNEASFEQHLSHAFLSTRGQIKVVMPWEKGVSKKIFKKQPEDQLQNLFKQPRHWVGLDAVPEVETSEELSSATGSRHQLVGAFYEHALSSVSDQSFLQQRQSILETAVEKWFCIIRVNMLASSIGHDIIGLGSMEEQRKGAFQIIEAVIGVRSRTTAITRANALLKFLRWRADNSDSDGKDFSEIEAWTYLIHLRESSAAPTRATSFLSACAYALHVFGFLGLEAICSSRRLKGLAELMHATKAPLKQALVLTVSQVMFLHDKLAAQSCNHVDRAIVAYLLIALYGRCRHSDLQNVEDVILDFGPEGGFMEITTKTHKTARTVAQKTKLLPVVIPAVGINGREWISEAKGALEEYGLKLEGHIGGPLFRPPGSSGEPHCKRGITSAEVTRFLRLMLEDEASVQKDTRVSSHSLKATVLSWCSKACMEASDRAVLGRHASAYGESSAVYARDLAIGAVFKLQEVLKKIHGGEFCPDAARSGYFPLQAQTCEVELPLESDVVKVEEEQTEEERATAAPDKEQLPDEEQFDGSSGSSESMEGSDSEDEVVEPTPKTHEVLNQKSATKQLDISAESLIVKEKQDTPDMTVTSALQVQEAFQRRGYARTNVSQLVNADKAVWQMLLEEGVRPKRDETGVLALDSKLLESLQSYRLDKAVATAKRLDLTVESEQRVLLQWLASPLVVGIFLSGVGVFEQAWGIPFSPDEFIQEALERGHPKSFSRLVPRVLQTAIENNFSKDALHSLPLSRIQWFTKWTERAKQLQQRDREIKNALPDHAAKILEAKRLALFKEILEDLEYPDLGVFDELVNGTDLVGEVKPFGIFEKSFKPAERTVQQLREASKSERMLNFFKCSSSGDKEIDDIVYSKTLEEVEFGWATGPLRLEDLPGDAVISRRFGLRQPGKIRLIDDLSASGINQTVQTAESPKPHSADFIAAMLLAVLKVSEGSKLMGRSFDLSSAYKQLAISPNSLSFAFVAVYNPDKARAEVYQLLAAPFGATRSVYSFLRLSNAVWYIGVKALNLIWRCFFDDYVVFSRDEHVNNAEQSVSLLFKLLGWKFAEEGDKADTFCREFGALGIRIILDEADKGLVKFTNAEKRSTELISTINTFLCKGNMTVLEAQKLRGRMQFMDGQLFGRLGKLCMREVTNHACDPKTSKLSARTYDALQRFIIFLEHAEPRRIHLSTDDVWHIYTDACYEPTSCDWKCGLGGVLVGPNGKQVAYFSVPLSDEQMGLLGSESKKTIIFEAELLALVLAFSVWREYIAAFSLICFVDNNSARDVAISGNGRNITANCLIEFLLKLEMSCCTTPWYARIPTPSNIADEPSRGEIQNFIKFNVPGTSVQDGLHEIMLALAENTVMRGSLH</sequence>
<comment type="caution">
    <text evidence="2">The sequence shown here is derived from an EMBL/GenBank/DDBJ whole genome shotgun (WGS) entry which is preliminary data.</text>
</comment>
<reference evidence="3 4" key="2">
    <citation type="submission" date="2024-05" db="EMBL/GenBank/DDBJ databases">
        <authorList>
            <person name="Chen Y."/>
            <person name="Shah S."/>
            <person name="Dougan E. K."/>
            <person name="Thang M."/>
            <person name="Chan C."/>
        </authorList>
    </citation>
    <scope>NUCLEOTIDE SEQUENCE [LARGE SCALE GENOMIC DNA]</scope>
</reference>
<organism evidence="2">
    <name type="scientific">Cladocopium goreaui</name>
    <dbReference type="NCBI Taxonomy" id="2562237"/>
    <lineage>
        <taxon>Eukaryota</taxon>
        <taxon>Sar</taxon>
        <taxon>Alveolata</taxon>
        <taxon>Dinophyceae</taxon>
        <taxon>Suessiales</taxon>
        <taxon>Symbiodiniaceae</taxon>
        <taxon>Cladocopium</taxon>
    </lineage>
</organism>
<name>A0A9P1CND0_9DINO</name>
<keyword evidence="4" id="KW-1185">Reference proteome</keyword>
<dbReference type="OrthoDB" id="412157at2759"/>
<dbReference type="EMBL" id="CAMXCT020002062">
    <property type="protein sequence ID" value="CAL1148729.1"/>
    <property type="molecule type" value="Genomic_DNA"/>
</dbReference>
<dbReference type="InterPro" id="IPR043128">
    <property type="entry name" value="Rev_trsase/Diguanyl_cyclase"/>
</dbReference>
<dbReference type="InterPro" id="IPR052055">
    <property type="entry name" value="Hepadnavirus_pol/RT"/>
</dbReference>
<keyword evidence="3" id="KW-0808">Transferase</keyword>
<evidence type="ECO:0000313" key="4">
    <source>
        <dbReference type="Proteomes" id="UP001152797"/>
    </source>
</evidence>
<evidence type="ECO:0000313" key="3">
    <source>
        <dbReference type="EMBL" id="CAL4782666.1"/>
    </source>
</evidence>
<dbReference type="EMBL" id="CAMXCT030002062">
    <property type="protein sequence ID" value="CAL4782666.1"/>
    <property type="molecule type" value="Genomic_DNA"/>
</dbReference>
<dbReference type="GO" id="GO:0006310">
    <property type="term" value="P:DNA recombination"/>
    <property type="evidence" value="ECO:0007669"/>
    <property type="project" value="InterPro"/>
</dbReference>
<feature type="compositionally biased region" description="Low complexity" evidence="1">
    <location>
        <begin position="627"/>
        <end position="636"/>
    </location>
</feature>
<accession>A0A9P1CND0</accession>
<dbReference type="GO" id="GO:0015074">
    <property type="term" value="P:DNA integration"/>
    <property type="evidence" value="ECO:0007669"/>
    <property type="project" value="InterPro"/>
</dbReference>
<reference evidence="2" key="1">
    <citation type="submission" date="2022-10" db="EMBL/GenBank/DDBJ databases">
        <authorList>
            <person name="Chen Y."/>
            <person name="Dougan E. K."/>
            <person name="Chan C."/>
            <person name="Rhodes N."/>
            <person name="Thang M."/>
        </authorList>
    </citation>
    <scope>NUCLEOTIDE SEQUENCE</scope>
</reference>
<dbReference type="SUPFAM" id="SSF56672">
    <property type="entry name" value="DNA/RNA polymerases"/>
    <property type="match status" value="1"/>
</dbReference>
<dbReference type="PANTHER" id="PTHR33050:SF7">
    <property type="entry name" value="RIBONUCLEASE H"/>
    <property type="match status" value="1"/>
</dbReference>
<keyword evidence="3" id="KW-0695">RNA-directed DNA polymerase</keyword>
<proteinExistence type="predicted"/>
<dbReference type="Gene3D" id="3.10.10.10">
    <property type="entry name" value="HIV Type 1 Reverse Transcriptase, subunit A, domain 1"/>
    <property type="match status" value="1"/>
</dbReference>
<dbReference type="Gene3D" id="1.10.443.10">
    <property type="entry name" value="Intergrase catalytic core"/>
    <property type="match status" value="1"/>
</dbReference>
<feature type="compositionally biased region" description="Acidic residues" evidence="1">
    <location>
        <begin position="637"/>
        <end position="646"/>
    </location>
</feature>
<dbReference type="PANTHER" id="PTHR33050">
    <property type="entry name" value="REVERSE TRANSCRIPTASE DOMAIN-CONTAINING PROTEIN"/>
    <property type="match status" value="1"/>
</dbReference>
<dbReference type="GO" id="GO:0003677">
    <property type="term" value="F:DNA binding"/>
    <property type="evidence" value="ECO:0007669"/>
    <property type="project" value="InterPro"/>
</dbReference>
<dbReference type="GO" id="GO:0003964">
    <property type="term" value="F:RNA-directed DNA polymerase activity"/>
    <property type="evidence" value="ECO:0007669"/>
    <property type="project" value="UniProtKB-KW"/>
</dbReference>
<dbReference type="InterPro" id="IPR043502">
    <property type="entry name" value="DNA/RNA_pol_sf"/>
</dbReference>
<evidence type="ECO:0000313" key="2">
    <source>
        <dbReference type="EMBL" id="CAI3995354.1"/>
    </source>
</evidence>
<feature type="compositionally biased region" description="Basic and acidic residues" evidence="1">
    <location>
        <begin position="601"/>
        <end position="620"/>
    </location>
</feature>
<gene>
    <name evidence="2" type="ORF">C1SCF055_LOCUS21927</name>
</gene>
<dbReference type="Gene3D" id="3.30.70.270">
    <property type="match status" value="1"/>
</dbReference>
<evidence type="ECO:0000256" key="1">
    <source>
        <dbReference type="SAM" id="MobiDB-lite"/>
    </source>
</evidence>
<feature type="region of interest" description="Disordered" evidence="1">
    <location>
        <begin position="601"/>
        <end position="661"/>
    </location>
</feature>